<dbReference type="AlphaFoldDB" id="A0A0K2TX05"/>
<sequence>RSLVVPLHSISTNQNINFCQDNIYCCWIYLYSSFYSSLETITCHIWTMCTFKWKFGKPIHLWRIFISIAGKKS</sequence>
<reference evidence="1" key="1">
    <citation type="submission" date="2014-05" db="EMBL/GenBank/DDBJ databases">
        <authorList>
            <person name="Chronopoulou M."/>
        </authorList>
    </citation>
    <scope>NUCLEOTIDE SEQUENCE</scope>
    <source>
        <tissue evidence="1">Whole organism</tissue>
    </source>
</reference>
<accession>A0A0K2TX05</accession>
<feature type="non-terminal residue" evidence="1">
    <location>
        <position position="1"/>
    </location>
</feature>
<name>A0A0K2TX05_LEPSM</name>
<proteinExistence type="predicted"/>
<dbReference type="EMBL" id="HACA01013192">
    <property type="protein sequence ID" value="CDW30553.1"/>
    <property type="molecule type" value="Transcribed_RNA"/>
</dbReference>
<protein>
    <submittedName>
        <fullName evidence="1">Uncharacterized protein</fullName>
    </submittedName>
</protein>
<evidence type="ECO:0000313" key="1">
    <source>
        <dbReference type="EMBL" id="CDW30553.1"/>
    </source>
</evidence>
<organism evidence="1">
    <name type="scientific">Lepeophtheirus salmonis</name>
    <name type="common">Salmon louse</name>
    <name type="synonym">Caligus salmonis</name>
    <dbReference type="NCBI Taxonomy" id="72036"/>
    <lineage>
        <taxon>Eukaryota</taxon>
        <taxon>Metazoa</taxon>
        <taxon>Ecdysozoa</taxon>
        <taxon>Arthropoda</taxon>
        <taxon>Crustacea</taxon>
        <taxon>Multicrustacea</taxon>
        <taxon>Hexanauplia</taxon>
        <taxon>Copepoda</taxon>
        <taxon>Siphonostomatoida</taxon>
        <taxon>Caligidae</taxon>
        <taxon>Lepeophtheirus</taxon>
    </lineage>
</organism>